<evidence type="ECO:0000313" key="9">
    <source>
        <dbReference type="EMBL" id="MBE8591380.1"/>
    </source>
</evidence>
<evidence type="ECO:0000256" key="5">
    <source>
        <dbReference type="ARBA" id="ARBA00022729"/>
    </source>
</evidence>
<evidence type="ECO:0000256" key="4">
    <source>
        <dbReference type="ARBA" id="ARBA00015372"/>
    </source>
</evidence>
<dbReference type="PANTHER" id="PTHR30504">
    <property type="entry name" value="GLUCANS BIOSYNTHESIS PROTEIN"/>
    <property type="match status" value="1"/>
</dbReference>
<sequence>MSTRREFLTYASLTALLTSLGKGALAADSGDQARAFSFDELIEQAQADALKPYRYPNTNADALLAKLDYAAHGQIRFKPELALFAKGPGQFPVTFFHLGSFFRTPVRVYAVDKGVAREIVYDPANFDMPGDSPAHALPTNSGFAGFRIQESRLGNQAKLPWQQNDWVAFLGASYFRAIGELYQYGLSARAIALDVAQAGKAEEFPAFTHIWFEAPKNLHATSMTLYARLDGPSICGAYRFVINRAQGVVMDVDCTFFLRKNVGRLGIAPLTSMFWFSETAKRTAADWRPEVHDSDGLALWTGNGERIWRPLNNPPRTVVSAFSDHQPKGFGLLQRDRNFDHYLDGVNYQRRPSLWVEPLGDWGEGSVQLMENGTDDEIHDNIVAMWVPSAPAEAGNRYTLRYRLHWLAQEPYAAPLAKCVATRLGKGGQPGQPRPVGVRKFVVEFQGTPLEKLAPGVKPEAVISCSRGELGLVFTEAVPDGVAGHWRAQFDLTVDGKDPVELRLFLRLDGQPLSETWLYQYHPFHSDSTAIGVASTADNSDRP</sequence>
<feature type="chain" id="PRO_5045441432" description="Glucans biosynthesis protein D" evidence="7">
    <location>
        <begin position="27"/>
        <end position="543"/>
    </location>
</feature>
<evidence type="ECO:0000256" key="3">
    <source>
        <dbReference type="ARBA" id="ARBA00009284"/>
    </source>
</evidence>
<comment type="subcellular location">
    <subcellularLocation>
        <location evidence="1">Periplasm</location>
    </subcellularLocation>
</comment>
<evidence type="ECO:0000313" key="10">
    <source>
        <dbReference type="Proteomes" id="UP000613075"/>
    </source>
</evidence>
<evidence type="ECO:0000256" key="2">
    <source>
        <dbReference type="ARBA" id="ARBA00005001"/>
    </source>
</evidence>
<reference evidence="9 10" key="1">
    <citation type="submission" date="2020-10" db="EMBL/GenBank/DDBJ databases">
        <title>The draft genomes of Cyclamen pathogen Pseudomonas sp.</title>
        <authorList>
            <person name="Fujikawa T."/>
            <person name="Sawada H."/>
        </authorList>
    </citation>
    <scope>NUCLEOTIDE SEQUENCE [LARGE SCALE GENOMIC DNA]</scope>
    <source>
        <strain evidence="9 10">MAFF 301449</strain>
    </source>
</reference>
<keyword evidence="10" id="KW-1185">Reference proteome</keyword>
<gene>
    <name evidence="9" type="ORF">IQK56_10805</name>
</gene>
<dbReference type="InterPro" id="IPR014438">
    <property type="entry name" value="Glucan_biosyn_MdoG/MdoD"/>
</dbReference>
<comment type="pathway">
    <text evidence="2">Glycan metabolism; osmoregulated periplasmic glucan (OPG) biosynthesis.</text>
</comment>
<dbReference type="PANTHER" id="PTHR30504:SF3">
    <property type="entry name" value="GLUCANS BIOSYNTHESIS PROTEIN D"/>
    <property type="match status" value="1"/>
</dbReference>
<dbReference type="InterPro" id="IPR007444">
    <property type="entry name" value="Glucan_biosyn_MdoG_C"/>
</dbReference>
<dbReference type="PROSITE" id="PS51318">
    <property type="entry name" value="TAT"/>
    <property type="match status" value="1"/>
</dbReference>
<dbReference type="SUPFAM" id="SSF81296">
    <property type="entry name" value="E set domains"/>
    <property type="match status" value="1"/>
</dbReference>
<dbReference type="Pfam" id="PF04349">
    <property type="entry name" value="MdoG"/>
    <property type="match status" value="1"/>
</dbReference>
<evidence type="ECO:0000256" key="1">
    <source>
        <dbReference type="ARBA" id="ARBA00004418"/>
    </source>
</evidence>
<protein>
    <recommendedName>
        <fullName evidence="4">Glucans biosynthesis protein D</fullName>
    </recommendedName>
</protein>
<comment type="similarity">
    <text evidence="3">Belongs to the OpgD/OpgG family.</text>
</comment>
<dbReference type="Gene3D" id="2.60.40.10">
    <property type="entry name" value="Immunoglobulins"/>
    <property type="match status" value="1"/>
</dbReference>
<feature type="domain" description="Glucan biosynthesis periplasmic MdoG C-terminal" evidence="8">
    <location>
        <begin position="36"/>
        <end position="521"/>
    </location>
</feature>
<dbReference type="InterPro" id="IPR013783">
    <property type="entry name" value="Ig-like_fold"/>
</dbReference>
<feature type="signal peptide" evidence="7">
    <location>
        <begin position="1"/>
        <end position="26"/>
    </location>
</feature>
<dbReference type="Gene3D" id="2.70.98.10">
    <property type="match status" value="1"/>
</dbReference>
<evidence type="ECO:0000256" key="7">
    <source>
        <dbReference type="SAM" id="SignalP"/>
    </source>
</evidence>
<dbReference type="InterPro" id="IPR011013">
    <property type="entry name" value="Gal_mutarotase_sf_dom"/>
</dbReference>
<keyword evidence="5 7" id="KW-0732">Signal</keyword>
<keyword evidence="6" id="KW-0574">Periplasm</keyword>
<dbReference type="EMBL" id="JADDUM010000069">
    <property type="protein sequence ID" value="MBE8591380.1"/>
    <property type="molecule type" value="Genomic_DNA"/>
</dbReference>
<dbReference type="InterPro" id="IPR014756">
    <property type="entry name" value="Ig_E-set"/>
</dbReference>
<accession>A0ABR9SR25</accession>
<dbReference type="PIRSF" id="PIRSF006281">
    <property type="entry name" value="MdoG"/>
    <property type="match status" value="1"/>
</dbReference>
<name>A0ABR9SR25_9PSED</name>
<dbReference type="Proteomes" id="UP000613075">
    <property type="component" value="Unassembled WGS sequence"/>
</dbReference>
<comment type="caution">
    <text evidence="9">The sequence shown here is derived from an EMBL/GenBank/DDBJ whole genome shotgun (WGS) entry which is preliminary data.</text>
</comment>
<dbReference type="InterPro" id="IPR006311">
    <property type="entry name" value="TAT_signal"/>
</dbReference>
<proteinExistence type="inferred from homology"/>
<evidence type="ECO:0000259" key="8">
    <source>
        <dbReference type="Pfam" id="PF04349"/>
    </source>
</evidence>
<organism evidence="9 10">
    <name type="scientific">Pseudomonas cyclaminis</name>
    <dbReference type="NCBI Taxonomy" id="2781239"/>
    <lineage>
        <taxon>Bacteria</taxon>
        <taxon>Pseudomonadati</taxon>
        <taxon>Pseudomonadota</taxon>
        <taxon>Gammaproteobacteria</taxon>
        <taxon>Pseudomonadales</taxon>
        <taxon>Pseudomonadaceae</taxon>
        <taxon>Pseudomonas</taxon>
    </lineage>
</organism>
<evidence type="ECO:0000256" key="6">
    <source>
        <dbReference type="ARBA" id="ARBA00022764"/>
    </source>
</evidence>
<dbReference type="InterPro" id="IPR014718">
    <property type="entry name" value="GH-type_carb-bd"/>
</dbReference>
<dbReference type="SUPFAM" id="SSF74650">
    <property type="entry name" value="Galactose mutarotase-like"/>
    <property type="match status" value="1"/>
</dbReference>
<dbReference type="RefSeq" id="WP_150760519.1">
    <property type="nucleotide sequence ID" value="NZ_JADDUM010000069.1"/>
</dbReference>